<gene>
    <name evidence="2" type="ORF">KC01_LOCUS5276</name>
</gene>
<evidence type="ECO:0000313" key="2">
    <source>
        <dbReference type="EMBL" id="CAL1573356.1"/>
    </source>
</evidence>
<accession>A0AAV2JA59</accession>
<proteinExistence type="predicted"/>
<sequence>MAPRPALTLLPRHGNMLLKVRLGDSQKFIKLAEPNLTDFLNAVFAKFGVTILDSSGTEVDEEVFEDIVSSPSVGVLTIKHDGEPVSVVPSPDSASTESSSDTIPVVTTPESCRSPSLDLSDSQETIIISDTPAGKRQRLDSESKQCVESILARKPGGDRIMNEYNRTKSLTDESRRKIVNMLVADMTEKNGSSPTRQVKEMYARGIVTLFPSLSDPFSKNGYEHYYDSQSGSGYLAWRIKTIQRSTARDRRASFEEGRPGKTTEGGPTARRELQYLPEKNLSEDDNVLSEFPRFKDVKGLIEQDFVLMFGEGASGKLLERWPTTFKKKVIQQCRKLPSTSEIEELLLAADPPEDVTEVDAGWDSDLSSILVLSHLIPPTAQGRKKPGKVSATQAEKHLVVFKKTGTSIQEHLDEITTSNQPYLLAVGVRKNASHLQTNKFVDMKDLFAALLQKLHQEMKDWNIKVKADTVHIKEVSKKV</sequence>
<feature type="region of interest" description="Disordered" evidence="1">
    <location>
        <begin position="248"/>
        <end position="272"/>
    </location>
</feature>
<feature type="compositionally biased region" description="Basic and acidic residues" evidence="1">
    <location>
        <begin position="248"/>
        <end position="261"/>
    </location>
</feature>
<protein>
    <submittedName>
        <fullName evidence="2">Uncharacterized protein</fullName>
    </submittedName>
</protein>
<feature type="compositionally biased region" description="Low complexity" evidence="1">
    <location>
        <begin position="84"/>
        <end position="102"/>
    </location>
</feature>
<dbReference type="PANTHER" id="PTHR31025">
    <property type="entry name" value="SI:CH211-196P9.1-RELATED"/>
    <property type="match status" value="1"/>
</dbReference>
<name>A0AAV2JA59_KNICA</name>
<reference evidence="2 3" key="1">
    <citation type="submission" date="2024-04" db="EMBL/GenBank/DDBJ databases">
        <authorList>
            <person name="Waldvogel A.-M."/>
            <person name="Schoenle A."/>
        </authorList>
    </citation>
    <scope>NUCLEOTIDE SEQUENCE [LARGE SCALE GENOMIC DNA]</scope>
</reference>
<dbReference type="EMBL" id="OZ035833">
    <property type="protein sequence ID" value="CAL1573356.1"/>
    <property type="molecule type" value="Genomic_DNA"/>
</dbReference>
<organism evidence="2 3">
    <name type="scientific">Knipowitschia caucasica</name>
    <name type="common">Caucasian dwarf goby</name>
    <name type="synonym">Pomatoschistus caucasicus</name>
    <dbReference type="NCBI Taxonomy" id="637954"/>
    <lineage>
        <taxon>Eukaryota</taxon>
        <taxon>Metazoa</taxon>
        <taxon>Chordata</taxon>
        <taxon>Craniata</taxon>
        <taxon>Vertebrata</taxon>
        <taxon>Euteleostomi</taxon>
        <taxon>Actinopterygii</taxon>
        <taxon>Neopterygii</taxon>
        <taxon>Teleostei</taxon>
        <taxon>Neoteleostei</taxon>
        <taxon>Acanthomorphata</taxon>
        <taxon>Gobiaria</taxon>
        <taxon>Gobiiformes</taxon>
        <taxon>Gobioidei</taxon>
        <taxon>Gobiidae</taxon>
        <taxon>Gobiinae</taxon>
        <taxon>Knipowitschia</taxon>
    </lineage>
</organism>
<dbReference type="Proteomes" id="UP001497482">
    <property type="component" value="Chromosome 11"/>
</dbReference>
<dbReference type="AlphaFoldDB" id="A0AAV2JA59"/>
<keyword evidence="3" id="KW-1185">Reference proteome</keyword>
<evidence type="ECO:0000313" key="3">
    <source>
        <dbReference type="Proteomes" id="UP001497482"/>
    </source>
</evidence>
<dbReference type="PANTHER" id="PTHR31025:SF29">
    <property type="entry name" value="SI:CH211-196P9.1"/>
    <property type="match status" value="1"/>
</dbReference>
<feature type="region of interest" description="Disordered" evidence="1">
    <location>
        <begin position="83"/>
        <end position="119"/>
    </location>
</feature>
<feature type="compositionally biased region" description="Polar residues" evidence="1">
    <location>
        <begin position="108"/>
        <end position="119"/>
    </location>
</feature>
<evidence type="ECO:0000256" key="1">
    <source>
        <dbReference type="SAM" id="MobiDB-lite"/>
    </source>
</evidence>